<name>A0ABW0H5U8_9HYPH</name>
<dbReference type="Pfam" id="PF00015">
    <property type="entry name" value="MCPsignal"/>
    <property type="match status" value="1"/>
</dbReference>
<evidence type="ECO:0000313" key="7">
    <source>
        <dbReference type="EMBL" id="MFC5391439.1"/>
    </source>
</evidence>
<evidence type="ECO:0000313" key="8">
    <source>
        <dbReference type="Proteomes" id="UP001596104"/>
    </source>
</evidence>
<dbReference type="PANTHER" id="PTHR43531">
    <property type="entry name" value="PROTEIN ICFG"/>
    <property type="match status" value="1"/>
</dbReference>
<accession>A0ABW0H5U8</accession>
<dbReference type="InterPro" id="IPR009050">
    <property type="entry name" value="Globin-like_sf"/>
</dbReference>
<reference evidence="8" key="1">
    <citation type="journal article" date="2019" name="Int. J. Syst. Evol. Microbiol.">
        <title>The Global Catalogue of Microorganisms (GCM) 10K type strain sequencing project: providing services to taxonomists for standard genome sequencing and annotation.</title>
        <authorList>
            <consortium name="The Broad Institute Genomics Platform"/>
            <consortium name="The Broad Institute Genome Sequencing Center for Infectious Disease"/>
            <person name="Wu L."/>
            <person name="Ma J."/>
        </authorList>
    </citation>
    <scope>NUCLEOTIDE SEQUENCE [LARGE SCALE GENOMIC DNA]</scope>
    <source>
        <strain evidence="8">CGMCC 1.16326</strain>
    </source>
</reference>
<dbReference type="PROSITE" id="PS50885">
    <property type="entry name" value="HAMP"/>
    <property type="match status" value="1"/>
</dbReference>
<dbReference type="PANTHER" id="PTHR43531:SF11">
    <property type="entry name" value="METHYL-ACCEPTING CHEMOTAXIS PROTEIN 3"/>
    <property type="match status" value="1"/>
</dbReference>
<evidence type="ECO:0000256" key="4">
    <source>
        <dbReference type="SAM" id="Coils"/>
    </source>
</evidence>
<dbReference type="InterPro" id="IPR039379">
    <property type="entry name" value="Protoglobin_sensor_dom"/>
</dbReference>
<feature type="domain" description="HAMP" evidence="6">
    <location>
        <begin position="187"/>
        <end position="239"/>
    </location>
</feature>
<keyword evidence="4" id="KW-0175">Coiled coil</keyword>
<organism evidence="7 8">
    <name type="scientific">Bosea vestrisii</name>
    <dbReference type="NCBI Taxonomy" id="151416"/>
    <lineage>
        <taxon>Bacteria</taxon>
        <taxon>Pseudomonadati</taxon>
        <taxon>Pseudomonadota</taxon>
        <taxon>Alphaproteobacteria</taxon>
        <taxon>Hyphomicrobiales</taxon>
        <taxon>Boseaceae</taxon>
        <taxon>Bosea</taxon>
    </lineage>
</organism>
<dbReference type="CDD" id="cd01068">
    <property type="entry name" value="globin_sensor"/>
    <property type="match status" value="1"/>
</dbReference>
<dbReference type="CDD" id="cd11386">
    <property type="entry name" value="MCP_signal"/>
    <property type="match status" value="1"/>
</dbReference>
<evidence type="ECO:0000259" key="6">
    <source>
        <dbReference type="PROSITE" id="PS50885"/>
    </source>
</evidence>
<protein>
    <submittedName>
        <fullName evidence="7">Methyl-accepting chemotaxis protein</fullName>
    </submittedName>
</protein>
<keyword evidence="8" id="KW-1185">Reference proteome</keyword>
<dbReference type="InterPro" id="IPR044398">
    <property type="entry name" value="Globin-sensor_dom"/>
</dbReference>
<feature type="domain" description="Methyl-accepting transducer" evidence="5">
    <location>
        <begin position="244"/>
        <end position="473"/>
    </location>
</feature>
<evidence type="ECO:0000256" key="3">
    <source>
        <dbReference type="PROSITE-ProRule" id="PRU00284"/>
    </source>
</evidence>
<dbReference type="Gene3D" id="1.10.287.950">
    <property type="entry name" value="Methyl-accepting chemotaxis protein"/>
    <property type="match status" value="1"/>
</dbReference>
<dbReference type="SUPFAM" id="SSF46458">
    <property type="entry name" value="Globin-like"/>
    <property type="match status" value="1"/>
</dbReference>
<dbReference type="InterPro" id="IPR012292">
    <property type="entry name" value="Globin/Proto"/>
</dbReference>
<dbReference type="RefSeq" id="WP_377006284.1">
    <property type="nucleotide sequence ID" value="NZ_JBHSLV010000005.1"/>
</dbReference>
<dbReference type="InterPro" id="IPR003660">
    <property type="entry name" value="HAMP_dom"/>
</dbReference>
<dbReference type="PRINTS" id="PR00260">
    <property type="entry name" value="CHEMTRNSDUCR"/>
</dbReference>
<feature type="coiled-coil region" evidence="4">
    <location>
        <begin position="164"/>
        <end position="191"/>
    </location>
</feature>
<evidence type="ECO:0000256" key="1">
    <source>
        <dbReference type="ARBA" id="ARBA00022500"/>
    </source>
</evidence>
<keyword evidence="1" id="KW-0145">Chemotaxis</keyword>
<comment type="similarity">
    <text evidence="2">Belongs to the methyl-accepting chemotaxis (MCP) protein family.</text>
</comment>
<comment type="caution">
    <text evidence="7">The sequence shown here is derived from an EMBL/GenBank/DDBJ whole genome shotgun (WGS) entry which is preliminary data.</text>
</comment>
<evidence type="ECO:0000256" key="2">
    <source>
        <dbReference type="ARBA" id="ARBA00029447"/>
    </source>
</evidence>
<dbReference type="InterPro" id="IPR004089">
    <property type="entry name" value="MCPsignal_dom"/>
</dbReference>
<gene>
    <name evidence="7" type="ORF">ACFPPC_02160</name>
</gene>
<dbReference type="Pfam" id="PF11563">
    <property type="entry name" value="Protoglobin"/>
    <property type="match status" value="1"/>
</dbReference>
<dbReference type="PROSITE" id="PS50111">
    <property type="entry name" value="CHEMOTAXIS_TRANSDUC_2"/>
    <property type="match status" value="1"/>
</dbReference>
<dbReference type="Gene3D" id="1.10.490.10">
    <property type="entry name" value="Globins"/>
    <property type="match status" value="1"/>
</dbReference>
<evidence type="ECO:0000259" key="5">
    <source>
        <dbReference type="PROSITE" id="PS50111"/>
    </source>
</evidence>
<dbReference type="EMBL" id="JBHSLV010000005">
    <property type="protein sequence ID" value="MFC5391439.1"/>
    <property type="molecule type" value="Genomic_DNA"/>
</dbReference>
<dbReference type="InterPro" id="IPR004090">
    <property type="entry name" value="Chemotax_Me-accpt_rcpt"/>
</dbReference>
<dbReference type="InterPro" id="IPR051310">
    <property type="entry name" value="MCP_chemotaxis"/>
</dbReference>
<sequence length="504" mass="53353">MSSEDQLGRRLDFMQLDGEARGRIAGMEKSILGALPGALDAFYSQVSAFPETKGFFSNAAHMDGAKNRQISHWNRIAKGQFDQDYVRAVTTVGQIHAKIGLEPRWYIGGYALLLENLLAKVLEERWPKSRFGGKLPGAAERGAEIGAIVKAALLDMDYAISVYLEASEAARLKVEAEARAVEEAKAKERDKAIGYVGSGMAALARGDLTHRMADDMPAEYASIRDHFNDAMAKLGEMVASIKTSSSAIAASSQEINSGANDLSSRTEQQASALQQTAATTEELTASVKSSAQSSRESVTLADNASAVARTGGEIVKDAIEAMARIEGASKKISEITSVIDGIAFQTNLLALNAAVEAARAGDAGRGFAVVAAEVRALAQRSAEAAKDITALIGSSDTEVVEGVRLVRQAGETLEKIVEASMQVSSTVNEIAAAAGEQANGIDEMARTVSHMDEMTQSNAALAEQSAASARALLDQIERLNRLVSTFRTTEGQDAAVPARRARAA</sequence>
<keyword evidence="3" id="KW-0807">Transducer</keyword>
<dbReference type="SMART" id="SM00283">
    <property type="entry name" value="MA"/>
    <property type="match status" value="1"/>
</dbReference>
<dbReference type="SUPFAM" id="SSF58104">
    <property type="entry name" value="Methyl-accepting chemotaxis protein (MCP) signaling domain"/>
    <property type="match status" value="1"/>
</dbReference>
<proteinExistence type="inferred from homology"/>
<dbReference type="Proteomes" id="UP001596104">
    <property type="component" value="Unassembled WGS sequence"/>
</dbReference>